<dbReference type="Pfam" id="PF13374">
    <property type="entry name" value="TPR_10"/>
    <property type="match status" value="1"/>
</dbReference>
<dbReference type="SUPFAM" id="SSF48452">
    <property type="entry name" value="TPR-like"/>
    <property type="match status" value="1"/>
</dbReference>
<sequence>MDGSSRMSRVRRLPAGTVLGIGAAVAAAAYTVLTLLEAPLWSRLLATIVVAGVGAAVALEKLGTDRRAMKASEAQKRREEAAEEAKWLQAVQDCLLWPLPKIRDVDPYEQLGVGRSRIAERYTAGGEGVAPYVDRDIDKVARKRLQSDGVVLLVGTPVSGVTRTAYQLALTVPTSPRVLVPLAPRGLTTAVGDLDVLSRVAPGTALLLWLDRVDTFTEEGLTAAMLRRCREGAPGLRIVATISSIQYEVWATKNPSVVEAFGDPVLLERLPSATELGRAAAAYPGVDFSDGIGAAFTVAATLLKRLRGGDHSCPYEPVGDDCALARVTVEIVLEWTCTDIGRPLGIDRLAALAQHRLARHQRIEPTHLAEALKWATSPVVSGASLLSLVTDSPDEPAVAAHPGITEIRRAEGRGLTESVWMSALETAHIANDSEAVGRIGFRAHTDGDLSAAARAWASVAAIDNPAAEWLWQAADFSYARHDSTGEVPPLQRLLELSEAAYGPDHAKVAMILTNLGNALVRLGDPAKARELYERALRIKEREYGPDHPQVATTLTNLGNAWGDLGQPANARELYERALRIEEREYGPDHPHVATSLMNLGTAWADLGQPANARELYERALRIEERDYGPDHPQVATILMNLGNAWADLGQLANARELYEQALRIEEREYGPDHPQVAITLMNLGTAWAGLGQPASARELYERALRIKEREYGPDHPQVASTLMNLGNAWGDLGQSAKARELYERALRIKEREYGPDHPQVASTLMNLGNAWGDLGQPAKARELYERALRIEEREYGPDHPQVAITLRNLGTAWADLGQPAKARELYERALRIVATQFPGGHPMIGRLIGIMRAYDPDVIILDDGRIIGRTERQENAGPPTGCSEDN</sequence>
<evidence type="ECO:0000256" key="1">
    <source>
        <dbReference type="ARBA" id="ARBA00022737"/>
    </source>
</evidence>
<reference evidence="5 6" key="1">
    <citation type="journal article" date="2019" name="Emerg. Microbes Infect.">
        <title>Comprehensive subspecies identification of 175 nontuberculous mycobacteria species based on 7547 genomic profiles.</title>
        <authorList>
            <person name="Matsumoto Y."/>
            <person name="Kinjo T."/>
            <person name="Motooka D."/>
            <person name="Nabeya D."/>
            <person name="Jung N."/>
            <person name="Uechi K."/>
            <person name="Horii T."/>
            <person name="Iida T."/>
            <person name="Fujita J."/>
            <person name="Nakamura S."/>
        </authorList>
    </citation>
    <scope>NUCLEOTIDE SEQUENCE [LARGE SCALE GENOMIC DNA]</scope>
    <source>
        <strain evidence="5 6">JCM 13323</strain>
    </source>
</reference>
<dbReference type="KEGG" id="mpsc:MPSYJ_48650"/>
<feature type="repeat" description="TPR" evidence="3">
    <location>
        <begin position="677"/>
        <end position="710"/>
    </location>
</feature>
<dbReference type="Proteomes" id="UP000466514">
    <property type="component" value="Chromosome"/>
</dbReference>
<evidence type="ECO:0008006" key="7">
    <source>
        <dbReference type="Google" id="ProtNLM"/>
    </source>
</evidence>
<feature type="repeat" description="TPR" evidence="3">
    <location>
        <begin position="509"/>
        <end position="542"/>
    </location>
</feature>
<dbReference type="PANTHER" id="PTHR45641:SF19">
    <property type="entry name" value="NEPHROCYSTIN-3"/>
    <property type="match status" value="1"/>
</dbReference>
<feature type="transmembrane region" description="Helical" evidence="4">
    <location>
        <begin position="40"/>
        <end position="59"/>
    </location>
</feature>
<dbReference type="Pfam" id="PF13424">
    <property type="entry name" value="TPR_12"/>
    <property type="match status" value="4"/>
</dbReference>
<dbReference type="PANTHER" id="PTHR45641">
    <property type="entry name" value="TETRATRICOPEPTIDE REPEAT PROTEIN (AFU_ORTHOLOGUE AFUA_6G03870)"/>
    <property type="match status" value="1"/>
</dbReference>
<evidence type="ECO:0000313" key="5">
    <source>
        <dbReference type="EMBL" id="BBX71404.1"/>
    </source>
</evidence>
<dbReference type="Gene3D" id="1.25.40.10">
    <property type="entry name" value="Tetratricopeptide repeat domain"/>
    <property type="match status" value="3"/>
</dbReference>
<keyword evidence="4" id="KW-0812">Transmembrane</keyword>
<gene>
    <name evidence="5" type="ORF">MPSYJ_48650</name>
</gene>
<keyword evidence="2 3" id="KW-0802">TPR repeat</keyword>
<dbReference type="InterPro" id="IPR019734">
    <property type="entry name" value="TPR_rpt"/>
</dbReference>
<feature type="repeat" description="TPR" evidence="3">
    <location>
        <begin position="551"/>
        <end position="584"/>
    </location>
</feature>
<evidence type="ECO:0000256" key="4">
    <source>
        <dbReference type="SAM" id="Phobius"/>
    </source>
</evidence>
<dbReference type="PROSITE" id="PS50005">
    <property type="entry name" value="TPR"/>
    <property type="match status" value="8"/>
</dbReference>
<organism evidence="5 6">
    <name type="scientific">Mycolicibacterium psychrotolerans</name>
    <dbReference type="NCBI Taxonomy" id="216929"/>
    <lineage>
        <taxon>Bacteria</taxon>
        <taxon>Bacillati</taxon>
        <taxon>Actinomycetota</taxon>
        <taxon>Actinomycetes</taxon>
        <taxon>Mycobacteriales</taxon>
        <taxon>Mycobacteriaceae</taxon>
        <taxon>Mycolicibacterium</taxon>
    </lineage>
</organism>
<keyword evidence="6" id="KW-1185">Reference proteome</keyword>
<evidence type="ECO:0000256" key="2">
    <source>
        <dbReference type="ARBA" id="ARBA00022803"/>
    </source>
</evidence>
<keyword evidence="4" id="KW-1133">Transmembrane helix</keyword>
<evidence type="ECO:0000313" key="6">
    <source>
        <dbReference type="Proteomes" id="UP000466514"/>
    </source>
</evidence>
<feature type="repeat" description="TPR" evidence="3">
    <location>
        <begin position="803"/>
        <end position="836"/>
    </location>
</feature>
<evidence type="ECO:0000256" key="3">
    <source>
        <dbReference type="PROSITE-ProRule" id="PRU00339"/>
    </source>
</evidence>
<feature type="repeat" description="TPR" evidence="3">
    <location>
        <begin position="593"/>
        <end position="626"/>
    </location>
</feature>
<accession>A0A7I7MGE0</accession>
<dbReference type="SMART" id="SM00028">
    <property type="entry name" value="TPR"/>
    <property type="match status" value="8"/>
</dbReference>
<proteinExistence type="predicted"/>
<dbReference type="AlphaFoldDB" id="A0A7I7MGE0"/>
<dbReference type="EMBL" id="AP022574">
    <property type="protein sequence ID" value="BBX71404.1"/>
    <property type="molecule type" value="Genomic_DNA"/>
</dbReference>
<keyword evidence="4" id="KW-0472">Membrane</keyword>
<dbReference type="InterPro" id="IPR011990">
    <property type="entry name" value="TPR-like_helical_dom_sf"/>
</dbReference>
<feature type="repeat" description="TPR" evidence="3">
    <location>
        <begin position="761"/>
        <end position="794"/>
    </location>
</feature>
<feature type="repeat" description="TPR" evidence="3">
    <location>
        <begin position="635"/>
        <end position="668"/>
    </location>
</feature>
<keyword evidence="1" id="KW-0677">Repeat</keyword>
<feature type="transmembrane region" description="Helical" evidence="4">
    <location>
        <begin position="12"/>
        <end position="34"/>
    </location>
</feature>
<protein>
    <recommendedName>
        <fullName evidence="7">Tetratricopeptide repeat protein</fullName>
    </recommendedName>
</protein>
<feature type="repeat" description="TPR" evidence="3">
    <location>
        <begin position="719"/>
        <end position="752"/>
    </location>
</feature>
<name>A0A7I7MGE0_9MYCO</name>